<evidence type="ECO:0000256" key="8">
    <source>
        <dbReference type="RuleBase" id="RU004506"/>
    </source>
</evidence>
<dbReference type="PROSITE" id="PS00595">
    <property type="entry name" value="AA_TRANSFER_CLASS_5"/>
    <property type="match status" value="1"/>
</dbReference>
<dbReference type="EMBL" id="BSFE01000004">
    <property type="protein sequence ID" value="GLK52435.1"/>
    <property type="molecule type" value="Genomic_DNA"/>
</dbReference>
<dbReference type="Proteomes" id="UP001143486">
    <property type="component" value="Unassembled WGS sequence"/>
</dbReference>
<dbReference type="Pfam" id="PF00266">
    <property type="entry name" value="Aminotran_5"/>
    <property type="match status" value="1"/>
</dbReference>
<dbReference type="NCBIfam" id="TIGR01979">
    <property type="entry name" value="sufS"/>
    <property type="match status" value="1"/>
</dbReference>
<proteinExistence type="inferred from homology"/>
<dbReference type="GO" id="GO:0030170">
    <property type="term" value="F:pyridoxal phosphate binding"/>
    <property type="evidence" value="ECO:0007669"/>
    <property type="project" value="UniProtKB-UniRule"/>
</dbReference>
<evidence type="ECO:0000256" key="4">
    <source>
        <dbReference type="ARBA" id="ARBA00022679"/>
    </source>
</evidence>
<dbReference type="GO" id="GO:0006534">
    <property type="term" value="P:cysteine metabolic process"/>
    <property type="evidence" value="ECO:0007669"/>
    <property type="project" value="UniProtKB-UniRule"/>
</dbReference>
<evidence type="ECO:0000313" key="11">
    <source>
        <dbReference type="Proteomes" id="UP001143486"/>
    </source>
</evidence>
<dbReference type="SUPFAM" id="SSF53383">
    <property type="entry name" value="PLP-dependent transferases"/>
    <property type="match status" value="1"/>
</dbReference>
<feature type="domain" description="Aminotransferase class V" evidence="9">
    <location>
        <begin position="41"/>
        <end position="409"/>
    </location>
</feature>
<dbReference type="GO" id="GO:0031071">
    <property type="term" value="F:cysteine desulfurase activity"/>
    <property type="evidence" value="ECO:0007669"/>
    <property type="project" value="UniProtKB-UniRule"/>
</dbReference>
<dbReference type="PANTHER" id="PTHR43586:SF8">
    <property type="entry name" value="CYSTEINE DESULFURASE 1, CHLOROPLASTIC"/>
    <property type="match status" value="1"/>
</dbReference>
<comment type="caution">
    <text evidence="10">The sequence shown here is derived from an EMBL/GenBank/DDBJ whole genome shotgun (WGS) entry which is preliminary data.</text>
</comment>
<protein>
    <recommendedName>
        <fullName evidence="3 8">Cysteine desulfurase</fullName>
        <ecNumber evidence="3 8">2.8.1.7</ecNumber>
    </recommendedName>
</protein>
<evidence type="ECO:0000256" key="2">
    <source>
        <dbReference type="ARBA" id="ARBA00010447"/>
    </source>
</evidence>
<name>A0A9W6MNB8_9PROT</name>
<dbReference type="PANTHER" id="PTHR43586">
    <property type="entry name" value="CYSTEINE DESULFURASE"/>
    <property type="match status" value="1"/>
</dbReference>
<dbReference type="Gene3D" id="3.90.1150.10">
    <property type="entry name" value="Aspartate Aminotransferase, domain 1"/>
    <property type="match status" value="1"/>
</dbReference>
<dbReference type="InterPro" id="IPR015422">
    <property type="entry name" value="PyrdxlP-dep_Trfase_small"/>
</dbReference>
<evidence type="ECO:0000256" key="6">
    <source>
        <dbReference type="ARBA" id="ARBA00050776"/>
    </source>
</evidence>
<evidence type="ECO:0000256" key="5">
    <source>
        <dbReference type="ARBA" id="ARBA00022898"/>
    </source>
</evidence>
<evidence type="ECO:0000256" key="3">
    <source>
        <dbReference type="ARBA" id="ARBA00012239"/>
    </source>
</evidence>
<evidence type="ECO:0000256" key="1">
    <source>
        <dbReference type="ARBA" id="ARBA00001933"/>
    </source>
</evidence>
<reference evidence="10" key="1">
    <citation type="journal article" date="2014" name="Int. J. Syst. Evol. Microbiol.">
        <title>Complete genome sequence of Corynebacterium casei LMG S-19264T (=DSM 44701T), isolated from a smear-ripened cheese.</title>
        <authorList>
            <consortium name="US DOE Joint Genome Institute (JGI-PGF)"/>
            <person name="Walter F."/>
            <person name="Albersmeier A."/>
            <person name="Kalinowski J."/>
            <person name="Ruckert C."/>
        </authorList>
    </citation>
    <scope>NUCLEOTIDE SEQUENCE</scope>
    <source>
        <strain evidence="10">VKM B-1513</strain>
    </source>
</reference>
<sequence>MFAGWRGRMTVHKNIPASLNIDAIRAEFPILQREINGRPLVYLDSAASAQKPEFVIESVAGVYRASYANVHRGLHTLANETTEAFEAAREDVRRFLNAKSANEIVFTRGSTEAINLVAHTFCQMLAPGDEIIISRMEHHSNIVPWILLSEKNGFALKWADVTEAGELDYEQLAGLVNDRTRLIAITHMSNVLGTVNDIARIRAIPGVAEIPLLLDGSQSAVHLAVDVQALDCDFFVFTGHKLYGPSGAGALYARGDWLDRLPPYMGGGEMIADVFEDRVTFADVPHKFEAGTPAIADVIGLGAAIRWVERHDRVAVMEHERALMDRAMTGLAEIDGLTVIGTAQDKGAIISFHMEGAHPHDVAQILDKYGVAVRAGHHCAQPLMRRLGLSATARASFALYNTFEEADAFVDALKKARKFLI</sequence>
<evidence type="ECO:0000256" key="7">
    <source>
        <dbReference type="RuleBase" id="RU004504"/>
    </source>
</evidence>
<comment type="catalytic activity">
    <reaction evidence="6 8">
        <text>(sulfur carrier)-H + L-cysteine = (sulfur carrier)-SH + L-alanine</text>
        <dbReference type="Rhea" id="RHEA:43892"/>
        <dbReference type="Rhea" id="RHEA-COMP:14737"/>
        <dbReference type="Rhea" id="RHEA-COMP:14739"/>
        <dbReference type="ChEBI" id="CHEBI:29917"/>
        <dbReference type="ChEBI" id="CHEBI:35235"/>
        <dbReference type="ChEBI" id="CHEBI:57972"/>
        <dbReference type="ChEBI" id="CHEBI:64428"/>
        <dbReference type="EC" id="2.8.1.7"/>
    </reaction>
</comment>
<dbReference type="InterPro" id="IPR020578">
    <property type="entry name" value="Aminotrans_V_PyrdxlP_BS"/>
</dbReference>
<evidence type="ECO:0000259" key="9">
    <source>
        <dbReference type="Pfam" id="PF00266"/>
    </source>
</evidence>
<accession>A0A9W6MNB8</accession>
<dbReference type="Gene3D" id="3.40.640.10">
    <property type="entry name" value="Type I PLP-dependent aspartate aminotransferase-like (Major domain)"/>
    <property type="match status" value="1"/>
</dbReference>
<organism evidence="10 11">
    <name type="scientific">Maricaulis virginensis</name>
    <dbReference type="NCBI Taxonomy" id="144022"/>
    <lineage>
        <taxon>Bacteria</taxon>
        <taxon>Pseudomonadati</taxon>
        <taxon>Pseudomonadota</taxon>
        <taxon>Alphaproteobacteria</taxon>
        <taxon>Maricaulales</taxon>
        <taxon>Maricaulaceae</taxon>
        <taxon>Maricaulis</taxon>
    </lineage>
</organism>
<dbReference type="InterPro" id="IPR010970">
    <property type="entry name" value="Cys_dSase_SufS"/>
</dbReference>
<keyword evidence="4 8" id="KW-0808">Transferase</keyword>
<keyword evidence="5 8" id="KW-0663">Pyridoxal phosphate</keyword>
<comment type="cofactor">
    <cofactor evidence="1 7">
        <name>pyridoxal 5'-phosphate</name>
        <dbReference type="ChEBI" id="CHEBI:597326"/>
    </cofactor>
</comment>
<dbReference type="EC" id="2.8.1.7" evidence="3 8"/>
<dbReference type="InterPro" id="IPR015424">
    <property type="entry name" value="PyrdxlP-dep_Trfase"/>
</dbReference>
<reference evidence="10" key="2">
    <citation type="submission" date="2023-01" db="EMBL/GenBank/DDBJ databases">
        <authorList>
            <person name="Sun Q."/>
            <person name="Evtushenko L."/>
        </authorList>
    </citation>
    <scope>NUCLEOTIDE SEQUENCE</scope>
    <source>
        <strain evidence="10">VKM B-1513</strain>
    </source>
</reference>
<comment type="similarity">
    <text evidence="2 8">Belongs to the class-V pyridoxal-phosphate-dependent aminotransferase family. Csd subfamily.</text>
</comment>
<dbReference type="InterPro" id="IPR015421">
    <property type="entry name" value="PyrdxlP-dep_Trfase_major"/>
</dbReference>
<keyword evidence="11" id="KW-1185">Reference proteome</keyword>
<dbReference type="CDD" id="cd06453">
    <property type="entry name" value="SufS_like"/>
    <property type="match status" value="1"/>
</dbReference>
<comment type="function">
    <text evidence="8">Catalyzes the removal of elemental sulfur and selenium atoms from L-cysteine, L-cystine, L-selenocysteine, and L-selenocystine to produce L-alanine.</text>
</comment>
<dbReference type="InterPro" id="IPR000192">
    <property type="entry name" value="Aminotrans_V_dom"/>
</dbReference>
<dbReference type="AlphaFoldDB" id="A0A9W6MNB8"/>
<gene>
    <name evidence="10" type="ORF">GCM10017621_19430</name>
</gene>
<evidence type="ECO:0000313" key="10">
    <source>
        <dbReference type="EMBL" id="GLK52435.1"/>
    </source>
</evidence>